<accession>A0A4P1QQ34</accession>
<proteinExistence type="predicted"/>
<dbReference type="Gramene" id="OIV91899">
    <property type="protein sequence ID" value="OIV91899"/>
    <property type="gene ID" value="TanjilG_17891"/>
</dbReference>
<keyword evidence="1" id="KW-1133">Transmembrane helix</keyword>
<keyword evidence="3" id="KW-1185">Reference proteome</keyword>
<evidence type="ECO:0000313" key="3">
    <source>
        <dbReference type="Proteomes" id="UP000188354"/>
    </source>
</evidence>
<dbReference type="EMBL" id="CM007379">
    <property type="protein sequence ID" value="OIV91899.1"/>
    <property type="molecule type" value="Genomic_DNA"/>
</dbReference>
<reference evidence="2 3" key="1">
    <citation type="journal article" date="2017" name="Plant Biotechnol. J.">
        <title>A comprehensive draft genome sequence for lupin (Lupinus angustifolius), an emerging health food: insights into plant-microbe interactions and legume evolution.</title>
        <authorList>
            <person name="Hane J.K."/>
            <person name="Ming Y."/>
            <person name="Kamphuis L.G."/>
            <person name="Nelson M.N."/>
            <person name="Garg G."/>
            <person name="Atkins C.A."/>
            <person name="Bayer P.E."/>
            <person name="Bravo A."/>
            <person name="Bringans S."/>
            <person name="Cannon S."/>
            <person name="Edwards D."/>
            <person name="Foley R."/>
            <person name="Gao L.L."/>
            <person name="Harrison M.J."/>
            <person name="Huang W."/>
            <person name="Hurgobin B."/>
            <person name="Li S."/>
            <person name="Liu C.W."/>
            <person name="McGrath A."/>
            <person name="Morahan G."/>
            <person name="Murray J."/>
            <person name="Weller J."/>
            <person name="Jian J."/>
            <person name="Singh K.B."/>
        </authorList>
    </citation>
    <scope>NUCLEOTIDE SEQUENCE [LARGE SCALE GENOMIC DNA]</scope>
    <source>
        <strain evidence="3">cv. Tanjil</strain>
        <tissue evidence="2">Whole plant</tissue>
    </source>
</reference>
<evidence type="ECO:0000256" key="1">
    <source>
        <dbReference type="SAM" id="Phobius"/>
    </source>
</evidence>
<dbReference type="Proteomes" id="UP000188354">
    <property type="component" value="Chromosome LG19"/>
</dbReference>
<name>A0A4P1QQ34_LUPAN</name>
<sequence length="113" mass="13011">MVQYIGTRNNDADLTYETSTLAHDAIMALLYTILFSTLQQPTVTPYLLRLLLAPSNQNNERKQKKTTHLLTSFQNMMPTYMVIFITQHIGSYTISVCVPLYSMFMPPPPLHHY</sequence>
<keyword evidence="1" id="KW-0472">Membrane</keyword>
<dbReference type="AlphaFoldDB" id="A0A4P1QQ34"/>
<keyword evidence="1" id="KW-0812">Transmembrane</keyword>
<organism evidence="2 3">
    <name type="scientific">Lupinus angustifolius</name>
    <name type="common">Narrow-leaved blue lupine</name>
    <dbReference type="NCBI Taxonomy" id="3871"/>
    <lineage>
        <taxon>Eukaryota</taxon>
        <taxon>Viridiplantae</taxon>
        <taxon>Streptophyta</taxon>
        <taxon>Embryophyta</taxon>
        <taxon>Tracheophyta</taxon>
        <taxon>Spermatophyta</taxon>
        <taxon>Magnoliopsida</taxon>
        <taxon>eudicotyledons</taxon>
        <taxon>Gunneridae</taxon>
        <taxon>Pentapetalae</taxon>
        <taxon>rosids</taxon>
        <taxon>fabids</taxon>
        <taxon>Fabales</taxon>
        <taxon>Fabaceae</taxon>
        <taxon>Papilionoideae</taxon>
        <taxon>50 kb inversion clade</taxon>
        <taxon>genistoids sensu lato</taxon>
        <taxon>core genistoids</taxon>
        <taxon>Genisteae</taxon>
        <taxon>Lupinus</taxon>
    </lineage>
</organism>
<feature type="transmembrane region" description="Helical" evidence="1">
    <location>
        <begin position="80"/>
        <end position="104"/>
    </location>
</feature>
<protein>
    <submittedName>
        <fullName evidence="2">Uncharacterized protein</fullName>
    </submittedName>
</protein>
<evidence type="ECO:0000313" key="2">
    <source>
        <dbReference type="EMBL" id="OIV91899.1"/>
    </source>
</evidence>
<gene>
    <name evidence="2" type="ORF">TanjilG_17891</name>
</gene>